<proteinExistence type="predicted"/>
<dbReference type="Gene3D" id="1.10.357.10">
    <property type="entry name" value="Tetracycline Repressor, domain 2"/>
    <property type="match status" value="1"/>
</dbReference>
<dbReference type="InterPro" id="IPR001647">
    <property type="entry name" value="HTH_TetR"/>
</dbReference>
<evidence type="ECO:0000256" key="2">
    <source>
        <dbReference type="PROSITE-ProRule" id="PRU00335"/>
    </source>
</evidence>
<dbReference type="GO" id="GO:0003677">
    <property type="term" value="F:DNA binding"/>
    <property type="evidence" value="ECO:0007669"/>
    <property type="project" value="UniProtKB-UniRule"/>
</dbReference>
<organism evidence="4 5">
    <name type="scientific">SAR86 cluster bacterium BACL1 MAG-120920-bin57</name>
    <dbReference type="NCBI Taxonomy" id="1655571"/>
    <lineage>
        <taxon>Bacteria</taxon>
        <taxon>Pseudomonadati</taxon>
        <taxon>Pseudomonadota</taxon>
        <taxon>Gammaproteobacteria</taxon>
        <taxon>SAR86 cluster</taxon>
    </lineage>
</organism>
<dbReference type="PROSITE" id="PS50977">
    <property type="entry name" value="HTH_TETR_2"/>
    <property type="match status" value="1"/>
</dbReference>
<reference evidence="5" key="1">
    <citation type="submission" date="2015-10" db="EMBL/GenBank/DDBJ databases">
        <title>Metagenome-Assembled Genomes uncover a global brackish microbiome.</title>
        <authorList>
            <person name="Hugerth L.W."/>
            <person name="Larsson J."/>
            <person name="Alneberg J."/>
            <person name="Lindh M.V."/>
            <person name="Legrand C."/>
            <person name="Pinhassi J."/>
            <person name="Andersson A."/>
        </authorList>
    </citation>
    <scope>NUCLEOTIDE SEQUENCE [LARGE SCALE GENOMIC DNA]</scope>
</reference>
<feature type="domain" description="HTH tetR-type" evidence="3">
    <location>
        <begin position="11"/>
        <end position="71"/>
    </location>
</feature>
<name>A0A0R2PQF2_9GAMM</name>
<sequence length="198" mass="21732">MILPAKQQRSLDRINKILDTAELILEHEPLSALSIAKISVEAGLKRTSTYKFFETTDDIKLTLIQRYVETCNEVLSVDLQTHVGADYSRCLKNCVNSIIGFFKARPGAQKLILENTVSPAVTSSDLHKIAATILKHVEGSIGLPNMFNKTGVFLVITQIIFSILSLNAKEDNELTEVGLNEAVRASNAYLLSCLATPA</sequence>
<dbReference type="SUPFAM" id="SSF46689">
    <property type="entry name" value="Homeodomain-like"/>
    <property type="match status" value="1"/>
</dbReference>
<dbReference type="EMBL" id="LIAV01000149">
    <property type="protein sequence ID" value="KRO40254.1"/>
    <property type="molecule type" value="Genomic_DNA"/>
</dbReference>
<evidence type="ECO:0000259" key="3">
    <source>
        <dbReference type="PROSITE" id="PS50977"/>
    </source>
</evidence>
<protein>
    <recommendedName>
        <fullName evidence="3">HTH tetR-type domain-containing protein</fullName>
    </recommendedName>
</protein>
<evidence type="ECO:0000313" key="5">
    <source>
        <dbReference type="Proteomes" id="UP000050874"/>
    </source>
</evidence>
<gene>
    <name evidence="4" type="ORF">ABR63_05010</name>
</gene>
<dbReference type="AlphaFoldDB" id="A0A0R2PQF2"/>
<feature type="DNA-binding region" description="H-T-H motif" evidence="2">
    <location>
        <begin position="34"/>
        <end position="53"/>
    </location>
</feature>
<accession>A0A0R2PQF2</accession>
<dbReference type="Proteomes" id="UP000050874">
    <property type="component" value="Unassembled WGS sequence"/>
</dbReference>
<dbReference type="InterPro" id="IPR009057">
    <property type="entry name" value="Homeodomain-like_sf"/>
</dbReference>
<comment type="caution">
    <text evidence="4">The sequence shown here is derived from an EMBL/GenBank/DDBJ whole genome shotgun (WGS) entry which is preliminary data.</text>
</comment>
<evidence type="ECO:0000256" key="1">
    <source>
        <dbReference type="ARBA" id="ARBA00023125"/>
    </source>
</evidence>
<evidence type="ECO:0000313" key="4">
    <source>
        <dbReference type="EMBL" id="KRO40254.1"/>
    </source>
</evidence>
<keyword evidence="1 2" id="KW-0238">DNA-binding</keyword>